<evidence type="ECO:0000256" key="3">
    <source>
        <dbReference type="ARBA" id="ARBA00022737"/>
    </source>
</evidence>
<dbReference type="PANTHER" id="PTHR10253">
    <property type="entry name" value="POLYCOMB PROTEIN"/>
    <property type="match status" value="1"/>
</dbReference>
<dbReference type="SMART" id="SM00320">
    <property type="entry name" value="WD40"/>
    <property type="match status" value="3"/>
</dbReference>
<accession>A0AAE8SYJ0</accession>
<dbReference type="Proteomes" id="UP001187682">
    <property type="component" value="Unassembled WGS sequence"/>
</dbReference>
<proteinExistence type="inferred from homology"/>
<dbReference type="Gene3D" id="2.130.10.10">
    <property type="entry name" value="YVTN repeat-like/Quinoprotein amine dehydrogenase"/>
    <property type="match status" value="1"/>
</dbReference>
<keyword evidence="2 6" id="KW-0853">WD repeat</keyword>
<evidence type="ECO:0000256" key="6">
    <source>
        <dbReference type="PROSITE-ProRule" id="PRU00221"/>
    </source>
</evidence>
<feature type="region of interest" description="Disordered" evidence="7">
    <location>
        <begin position="376"/>
        <end position="438"/>
    </location>
</feature>
<sequence length="506" mass="55384">MAPARTSSLVSSDQEAFELPRLRVSFGLESDARYLGAQEDAVPEFFDIKFCPDQPLSQDPVFAAVSKKQVVICKLSRVKDDTNPCETITIIRDTDDDAENCCCTWSRDLETGRPLICVAGKDSKIKVYDVITGEVAACLVGHGGEINDLATSPSDPSIIASASDDTTVRVWGLGAVHAKQPCLCLLGGESHRAALLSVSFHATGRYLLSAGHDGVINMWTLPDLPREPLFRPYELYYPHFATSEIHNTLVDCVAFYGDRILSRACHNEVIVLWSIEGFSSSDPPPPQSAAPTPYDPSRLTRSAFSPSMAPAGPVLYNRILELDTPGCGVQFFMRFQLHHVPGQHPVLAFCNANGRVFFWDFERIREYRDFVRAVEDSQKVGDPAPPRSSWLQLAHPRKGGPAEPSGKARASKEARPSADSTVPERSSEAGDRSDGPLKAYTQETVSGWESKYVVGSARQPLKAHKVEAFGTSNFVGRQVGWSPGGEWCVVVGSSNVALMLQRWAKK</sequence>
<feature type="compositionally biased region" description="Basic and acidic residues" evidence="7">
    <location>
        <begin position="425"/>
        <end position="435"/>
    </location>
</feature>
<dbReference type="PROSITE" id="PS50294">
    <property type="entry name" value="WD_REPEATS_REGION"/>
    <property type="match status" value="2"/>
</dbReference>
<evidence type="ECO:0000256" key="4">
    <source>
        <dbReference type="ARBA" id="ARBA00023015"/>
    </source>
</evidence>
<keyword evidence="5" id="KW-0804">Transcription</keyword>
<reference evidence="8" key="1">
    <citation type="submission" date="2018-03" db="EMBL/GenBank/DDBJ databases">
        <authorList>
            <person name="Guldener U."/>
        </authorList>
    </citation>
    <scope>NUCLEOTIDE SEQUENCE</scope>
</reference>
<keyword evidence="9" id="KW-1185">Reference proteome</keyword>
<keyword evidence="3" id="KW-0677">Repeat</keyword>
<dbReference type="PROSITE" id="PS50082">
    <property type="entry name" value="WD_REPEATS_2"/>
    <property type="match status" value="2"/>
</dbReference>
<dbReference type="InterPro" id="IPR001680">
    <property type="entry name" value="WD40_rpt"/>
</dbReference>
<dbReference type="Pfam" id="PF00400">
    <property type="entry name" value="WD40"/>
    <property type="match status" value="2"/>
</dbReference>
<dbReference type="EMBL" id="ONZQ02000014">
    <property type="protein sequence ID" value="SPO05803.1"/>
    <property type="molecule type" value="Genomic_DNA"/>
</dbReference>
<evidence type="ECO:0000256" key="7">
    <source>
        <dbReference type="SAM" id="MobiDB-lite"/>
    </source>
</evidence>
<feature type="repeat" description="WD" evidence="6">
    <location>
        <begin position="139"/>
        <end position="173"/>
    </location>
</feature>
<keyword evidence="4" id="KW-0805">Transcription regulation</keyword>
<dbReference type="SUPFAM" id="SSF50978">
    <property type="entry name" value="WD40 repeat-like"/>
    <property type="match status" value="1"/>
</dbReference>
<comment type="similarity">
    <text evidence="1">Belongs to the WD repeat ESC family.</text>
</comment>
<name>A0AAE8SYJ0_9PEZI</name>
<evidence type="ECO:0000256" key="2">
    <source>
        <dbReference type="ARBA" id="ARBA00022574"/>
    </source>
</evidence>
<evidence type="ECO:0000256" key="1">
    <source>
        <dbReference type="ARBA" id="ARBA00008075"/>
    </source>
</evidence>
<comment type="caution">
    <text evidence="8">The sequence shown here is derived from an EMBL/GenBank/DDBJ whole genome shotgun (WGS) entry which is preliminary data.</text>
</comment>
<feature type="repeat" description="WD" evidence="6">
    <location>
        <begin position="188"/>
        <end position="221"/>
    </location>
</feature>
<gene>
    <name evidence="8" type="ORF">DNG_08490</name>
</gene>
<evidence type="ECO:0000256" key="5">
    <source>
        <dbReference type="ARBA" id="ARBA00023163"/>
    </source>
</evidence>
<dbReference type="AlphaFoldDB" id="A0AAE8SYJ0"/>
<dbReference type="InterPro" id="IPR036322">
    <property type="entry name" value="WD40_repeat_dom_sf"/>
</dbReference>
<dbReference type="InterPro" id="IPR051243">
    <property type="entry name" value="PcG_WD-repeat"/>
</dbReference>
<evidence type="ECO:0000313" key="8">
    <source>
        <dbReference type="EMBL" id="SPO05803.1"/>
    </source>
</evidence>
<dbReference type="InterPro" id="IPR015943">
    <property type="entry name" value="WD40/YVTN_repeat-like_dom_sf"/>
</dbReference>
<organism evidence="8 9">
    <name type="scientific">Cephalotrichum gorgonifer</name>
    <dbReference type="NCBI Taxonomy" id="2041049"/>
    <lineage>
        <taxon>Eukaryota</taxon>
        <taxon>Fungi</taxon>
        <taxon>Dikarya</taxon>
        <taxon>Ascomycota</taxon>
        <taxon>Pezizomycotina</taxon>
        <taxon>Sordariomycetes</taxon>
        <taxon>Hypocreomycetidae</taxon>
        <taxon>Microascales</taxon>
        <taxon>Microascaceae</taxon>
        <taxon>Cephalotrichum</taxon>
    </lineage>
</organism>
<evidence type="ECO:0000313" key="9">
    <source>
        <dbReference type="Proteomes" id="UP001187682"/>
    </source>
</evidence>
<protein>
    <submittedName>
        <fullName evidence="8">Related to `extra sex combs` protein (WD-40 repeat family protein)</fullName>
    </submittedName>
</protein>